<dbReference type="OrthoDB" id="648163at2"/>
<accession>A0A5M9H9T6</accession>
<evidence type="ECO:0000313" key="1">
    <source>
        <dbReference type="EMBL" id="KAA8482014.1"/>
    </source>
</evidence>
<gene>
    <name evidence="1" type="ORF">F1649_12795</name>
</gene>
<comment type="caution">
    <text evidence="1">The sequence shown here is derived from an EMBL/GenBank/DDBJ whole genome shotgun (WGS) entry which is preliminary data.</text>
</comment>
<proteinExistence type="predicted"/>
<reference evidence="1 2" key="1">
    <citation type="submission" date="2019-09" db="EMBL/GenBank/DDBJ databases">
        <title>Pararcticibacter amylolyticus gen. nov., sp. nov., isolated from a rottenly hemp rope, and reclassification of Pedobacter tournemirensis as Pararcticibacter tournemirensis comb. nov.</title>
        <authorList>
            <person name="Cai Y."/>
        </authorList>
    </citation>
    <scope>NUCLEOTIDE SEQUENCE [LARGE SCALE GENOMIC DNA]</scope>
    <source>
        <strain evidence="1 2">TF5-37.2-LB10</strain>
    </source>
</reference>
<dbReference type="RefSeq" id="WP_141814040.1">
    <property type="nucleotide sequence ID" value="NZ_VFPL01000001.1"/>
</dbReference>
<dbReference type="AlphaFoldDB" id="A0A5M9H9T6"/>
<protein>
    <submittedName>
        <fullName evidence="1">Uncharacterized protein</fullName>
    </submittedName>
</protein>
<organism evidence="1 2">
    <name type="scientific">Arcticibacter tournemirensis</name>
    <dbReference type="NCBI Taxonomy" id="699437"/>
    <lineage>
        <taxon>Bacteria</taxon>
        <taxon>Pseudomonadati</taxon>
        <taxon>Bacteroidota</taxon>
        <taxon>Sphingobacteriia</taxon>
        <taxon>Sphingobacteriales</taxon>
        <taxon>Sphingobacteriaceae</taxon>
        <taxon>Arcticibacter</taxon>
    </lineage>
</organism>
<evidence type="ECO:0000313" key="2">
    <source>
        <dbReference type="Proteomes" id="UP000322918"/>
    </source>
</evidence>
<name>A0A5M9H9T6_9SPHI</name>
<dbReference type="Proteomes" id="UP000322918">
    <property type="component" value="Unassembled WGS sequence"/>
</dbReference>
<sequence>MATIYRGVISGKVGDKIYYSYGGKNYVRKAPERKAPPSEKQLRTQAKLVATSDFLTSLRSLVEEVWERRRYIKNTAFGSAFSHMMRNAVDILSEGTSIRYQDVQLSRGSIYLPQRISFLREGYDVKVSWENQYMRNTFYCRDEDEVIVVLHFPSDNASIICRGEAVRRDEVMTISIPEVFAEDKLHAYFIFASADGQRSSDSVYLGDF</sequence>
<dbReference type="EMBL" id="VWNE01000019">
    <property type="protein sequence ID" value="KAA8482014.1"/>
    <property type="molecule type" value="Genomic_DNA"/>
</dbReference>
<dbReference type="Pfam" id="PF19781">
    <property type="entry name" value="DUF6266"/>
    <property type="match status" value="1"/>
</dbReference>
<dbReference type="InterPro" id="IPR046233">
    <property type="entry name" value="DUF6266"/>
</dbReference>
<keyword evidence="2" id="KW-1185">Reference proteome</keyword>